<keyword evidence="2" id="KW-1185">Reference proteome</keyword>
<dbReference type="EMBL" id="CM004393">
    <property type="protein sequence ID" value="KAG8651006.1"/>
    <property type="molecule type" value="Genomic_DNA"/>
</dbReference>
<accession>A0ACB7HFR9</accession>
<dbReference type="Proteomes" id="UP000091857">
    <property type="component" value="Chromosome 7"/>
</dbReference>
<comment type="caution">
    <text evidence="1">The sequence shown here is derived from an EMBL/GenBank/DDBJ whole genome shotgun (WGS) entry which is preliminary data.</text>
</comment>
<sequence length="637" mass="71983">MILKFVQGSGDQSPKRLHKSATQVKNRYMGNQTQNGLLSKQDGVGNGITHTDEVNAIYSKTEPKSSISQGKEKELADLLEENRSLAARQAAHELQIKQLRLELEKEQDKLANAYAELQEEQKLNKSFQEELKMLKMKESKTSMEMSKIHGELNEKISEIRRLQMELSRRGDEDSDGVVKDLKRVIAALEKENTNLKIAKNELEAALEMSRKASPQITFPDGKVGSSGDLHSMEERELLLQKLEKDLKDTGHERDKAVQELTRLKQHLLEKESEESEKMDEDFKIIEELRENNEYQKAQILHLEKALKQAIAKQEEVQMINDSEIQKCKEVIEDLNKKLANCMSTIDAKNVELLNLQTALGQYFAEIEAKEHLERNLALAREEATKFSELLKDAERGMEALKGEKEEILAKLSHTERMLAEGKNRVIKLEEDSGKLRRALDLSMTRLNRMSMDSDYLVDRRIVIKLLVTYFQRNHSKEVLDLMVRMLGFSDEDKQRIGVAQQGGRGVVRGVLGLPGRLVGGILGGSSADVHANAASDNQSFADSWVDFLLKESEEREKRESAEEDSHGRSPMPGVDFLPTTAVTASGVSRPKYSPSQNYSPIPIQGNLRAFEPSDSEFSTVPLTSSDSNSRISRLLRQ</sequence>
<proteinExistence type="predicted"/>
<organism evidence="1 2">
    <name type="scientific">Manihot esculenta</name>
    <name type="common">Cassava</name>
    <name type="synonym">Jatropha manihot</name>
    <dbReference type="NCBI Taxonomy" id="3983"/>
    <lineage>
        <taxon>Eukaryota</taxon>
        <taxon>Viridiplantae</taxon>
        <taxon>Streptophyta</taxon>
        <taxon>Embryophyta</taxon>
        <taxon>Tracheophyta</taxon>
        <taxon>Spermatophyta</taxon>
        <taxon>Magnoliopsida</taxon>
        <taxon>eudicotyledons</taxon>
        <taxon>Gunneridae</taxon>
        <taxon>Pentapetalae</taxon>
        <taxon>rosids</taxon>
        <taxon>fabids</taxon>
        <taxon>Malpighiales</taxon>
        <taxon>Euphorbiaceae</taxon>
        <taxon>Crotonoideae</taxon>
        <taxon>Manihoteae</taxon>
        <taxon>Manihot</taxon>
    </lineage>
</organism>
<protein>
    <submittedName>
        <fullName evidence="1">Uncharacterized protein</fullName>
    </submittedName>
</protein>
<reference evidence="2" key="1">
    <citation type="journal article" date="2016" name="Nat. Biotechnol.">
        <title>Sequencing wild and cultivated cassava and related species reveals extensive interspecific hybridization and genetic diversity.</title>
        <authorList>
            <person name="Bredeson J.V."/>
            <person name="Lyons J.B."/>
            <person name="Prochnik S.E."/>
            <person name="Wu G.A."/>
            <person name="Ha C.M."/>
            <person name="Edsinger-Gonzales E."/>
            <person name="Grimwood J."/>
            <person name="Schmutz J."/>
            <person name="Rabbi I.Y."/>
            <person name="Egesi C."/>
            <person name="Nauluvula P."/>
            <person name="Lebot V."/>
            <person name="Ndunguru J."/>
            <person name="Mkamilo G."/>
            <person name="Bart R.S."/>
            <person name="Setter T.L."/>
            <person name="Gleadow R.M."/>
            <person name="Kulakow P."/>
            <person name="Ferguson M.E."/>
            <person name="Rounsley S."/>
            <person name="Rokhsar D.S."/>
        </authorList>
    </citation>
    <scope>NUCLEOTIDE SEQUENCE [LARGE SCALE GENOMIC DNA]</scope>
    <source>
        <strain evidence="2">cv. AM560-2</strain>
    </source>
</reference>
<gene>
    <name evidence="1" type="ORF">MANES_07G084500v8</name>
</gene>
<name>A0ACB7HFR9_MANES</name>
<evidence type="ECO:0000313" key="2">
    <source>
        <dbReference type="Proteomes" id="UP000091857"/>
    </source>
</evidence>
<evidence type="ECO:0000313" key="1">
    <source>
        <dbReference type="EMBL" id="KAG8651006.1"/>
    </source>
</evidence>